<organism evidence="2 3">
    <name type="scientific">Zophobas morio</name>
    <dbReference type="NCBI Taxonomy" id="2755281"/>
    <lineage>
        <taxon>Eukaryota</taxon>
        <taxon>Metazoa</taxon>
        <taxon>Ecdysozoa</taxon>
        <taxon>Arthropoda</taxon>
        <taxon>Hexapoda</taxon>
        <taxon>Insecta</taxon>
        <taxon>Pterygota</taxon>
        <taxon>Neoptera</taxon>
        <taxon>Endopterygota</taxon>
        <taxon>Coleoptera</taxon>
        <taxon>Polyphaga</taxon>
        <taxon>Cucujiformia</taxon>
        <taxon>Tenebrionidae</taxon>
        <taxon>Zophobas</taxon>
    </lineage>
</organism>
<dbReference type="PANTHER" id="PTHR10174">
    <property type="entry name" value="ALPHA-TOCOPHEROL TRANSFER PROTEIN-RELATED"/>
    <property type="match status" value="1"/>
</dbReference>
<dbReference type="InterPro" id="IPR036273">
    <property type="entry name" value="CRAL/TRIO_N_dom_sf"/>
</dbReference>
<dbReference type="GO" id="GO:1902936">
    <property type="term" value="F:phosphatidylinositol bisphosphate binding"/>
    <property type="evidence" value="ECO:0007669"/>
    <property type="project" value="TreeGrafter"/>
</dbReference>
<dbReference type="Gene3D" id="1.10.8.20">
    <property type="entry name" value="N-terminal domain of phosphatidylinositol transfer protein sec14p"/>
    <property type="match status" value="1"/>
</dbReference>
<comment type="caution">
    <text evidence="2">The sequence shown here is derived from an EMBL/GenBank/DDBJ whole genome shotgun (WGS) entry which is preliminary data.</text>
</comment>
<dbReference type="SUPFAM" id="SSF46938">
    <property type="entry name" value="CRAL/TRIO N-terminal domain"/>
    <property type="match status" value="1"/>
</dbReference>
<dbReference type="PRINTS" id="PR00180">
    <property type="entry name" value="CRETINALDHBP"/>
</dbReference>
<dbReference type="GO" id="GO:0016020">
    <property type="term" value="C:membrane"/>
    <property type="evidence" value="ECO:0007669"/>
    <property type="project" value="TreeGrafter"/>
</dbReference>
<accession>A0AA38ILD5</accession>
<dbReference type="Gene3D" id="1.20.5.1200">
    <property type="entry name" value="Alpha-tocopherol transfer"/>
    <property type="match status" value="1"/>
</dbReference>
<protein>
    <recommendedName>
        <fullName evidence="1">CRAL-TRIO domain-containing protein</fullName>
    </recommendedName>
</protein>
<dbReference type="EMBL" id="JALNTZ010000004">
    <property type="protein sequence ID" value="KAJ3655589.1"/>
    <property type="molecule type" value="Genomic_DNA"/>
</dbReference>
<dbReference type="PANTHER" id="PTHR10174:SF220">
    <property type="entry name" value="LD41874P"/>
    <property type="match status" value="1"/>
</dbReference>
<evidence type="ECO:0000259" key="1">
    <source>
        <dbReference type="PROSITE" id="PS50191"/>
    </source>
</evidence>
<sequence>MVLRVETDANNVPFVQLGKHKLRLDLEDLDESFKERAKEELGETPEVVERSLRQFKKYVSGETQLFVPIDDEDFLLKFLRPFRFNPEIAFKVFKKFYKFKLIYPKYGLNLMPNEVRKVFDNDVFLFLPARTPSGSRIMLINGGTKWNPKLITLQDLFRTVMVAIEMGMMEPKTQVAGVEVILNMEGLSLSHVAQFSPSTAKLMADWVQECAPVRLKGIHVINQSKLFNIAYAIFKPFIGEKLREKLYFHGSDRKVLTEKLSKEALPKSLGGCESSLEYPGYLLSEMMFYYEKTFESKLNFVLKSNMLLALFNTPCTFDINRNSDVNDKLNA</sequence>
<dbReference type="Gene3D" id="3.40.525.10">
    <property type="entry name" value="CRAL-TRIO lipid binding domain"/>
    <property type="match status" value="1"/>
</dbReference>
<dbReference type="PROSITE" id="PS50191">
    <property type="entry name" value="CRAL_TRIO"/>
    <property type="match status" value="1"/>
</dbReference>
<dbReference type="SUPFAM" id="SSF52087">
    <property type="entry name" value="CRAL/TRIO domain"/>
    <property type="match status" value="1"/>
</dbReference>
<gene>
    <name evidence="2" type="ORF">Zmor_014712</name>
</gene>
<dbReference type="Proteomes" id="UP001168821">
    <property type="component" value="Unassembled WGS sequence"/>
</dbReference>
<proteinExistence type="predicted"/>
<dbReference type="SMART" id="SM00516">
    <property type="entry name" value="SEC14"/>
    <property type="match status" value="1"/>
</dbReference>
<feature type="domain" description="CRAL-TRIO" evidence="1">
    <location>
        <begin position="111"/>
        <end position="277"/>
    </location>
</feature>
<dbReference type="AlphaFoldDB" id="A0AA38ILD5"/>
<keyword evidence="3" id="KW-1185">Reference proteome</keyword>
<dbReference type="InterPro" id="IPR001251">
    <property type="entry name" value="CRAL-TRIO_dom"/>
</dbReference>
<reference evidence="2" key="1">
    <citation type="journal article" date="2023" name="G3 (Bethesda)">
        <title>Whole genome assemblies of Zophobas morio and Tenebrio molitor.</title>
        <authorList>
            <person name="Kaur S."/>
            <person name="Stinson S.A."/>
            <person name="diCenzo G.C."/>
        </authorList>
    </citation>
    <scope>NUCLEOTIDE SEQUENCE</scope>
    <source>
        <strain evidence="2">QUZm001</strain>
    </source>
</reference>
<evidence type="ECO:0000313" key="3">
    <source>
        <dbReference type="Proteomes" id="UP001168821"/>
    </source>
</evidence>
<dbReference type="CDD" id="cd00170">
    <property type="entry name" value="SEC14"/>
    <property type="match status" value="1"/>
</dbReference>
<name>A0AA38ILD5_9CUCU</name>
<dbReference type="Pfam" id="PF00650">
    <property type="entry name" value="CRAL_TRIO"/>
    <property type="match status" value="1"/>
</dbReference>
<evidence type="ECO:0000313" key="2">
    <source>
        <dbReference type="EMBL" id="KAJ3655589.1"/>
    </source>
</evidence>
<dbReference type="InterPro" id="IPR036865">
    <property type="entry name" value="CRAL-TRIO_dom_sf"/>
</dbReference>